<keyword evidence="6 11" id="KW-0812">Transmembrane</keyword>
<name>A0A5J5CD54_9PERO</name>
<evidence type="ECO:0000256" key="6">
    <source>
        <dbReference type="ARBA" id="ARBA00022692"/>
    </source>
</evidence>
<keyword evidence="4" id="KW-0796">Tight junction</keyword>
<evidence type="ECO:0000256" key="7">
    <source>
        <dbReference type="ARBA" id="ARBA00022949"/>
    </source>
</evidence>
<evidence type="ECO:0000256" key="11">
    <source>
        <dbReference type="SAM" id="Phobius"/>
    </source>
</evidence>
<dbReference type="InterPro" id="IPR006187">
    <property type="entry name" value="Claudin"/>
</dbReference>
<protein>
    <recommendedName>
        <fullName evidence="14">Claudin</fullName>
    </recommendedName>
</protein>
<feature type="region of interest" description="Disordered" evidence="10">
    <location>
        <begin position="242"/>
        <end position="268"/>
    </location>
</feature>
<reference evidence="12 13" key="1">
    <citation type="submission" date="2019-08" db="EMBL/GenBank/DDBJ databases">
        <title>A chromosome-level genome assembly, high-density linkage maps, and genome scans reveal the genomic architecture of hybrid incompatibilities underlying speciation via character displacement in darters (Percidae: Etheostominae).</title>
        <authorList>
            <person name="Moran R.L."/>
            <person name="Catchen J.M."/>
            <person name="Fuller R.C."/>
        </authorList>
    </citation>
    <scope>NUCLEOTIDE SEQUENCE [LARGE SCALE GENOMIC DNA]</scope>
    <source>
        <strain evidence="12">EspeVRDwgs_2016</strain>
        <tissue evidence="12">Muscle</tissue>
    </source>
</reference>
<evidence type="ECO:0000256" key="9">
    <source>
        <dbReference type="ARBA" id="ARBA00023136"/>
    </source>
</evidence>
<evidence type="ECO:0000256" key="3">
    <source>
        <dbReference type="ARBA" id="ARBA00008295"/>
    </source>
</evidence>
<dbReference type="InterPro" id="IPR004031">
    <property type="entry name" value="PMP22/EMP/MP20/Claudin"/>
</dbReference>
<dbReference type="GO" id="GO:0005198">
    <property type="term" value="F:structural molecule activity"/>
    <property type="evidence" value="ECO:0007669"/>
    <property type="project" value="InterPro"/>
</dbReference>
<dbReference type="Proteomes" id="UP000327493">
    <property type="component" value="Chromosome 24"/>
</dbReference>
<evidence type="ECO:0000256" key="4">
    <source>
        <dbReference type="ARBA" id="ARBA00022427"/>
    </source>
</evidence>
<feature type="transmembrane region" description="Helical" evidence="11">
    <location>
        <begin position="205"/>
        <end position="231"/>
    </location>
</feature>
<keyword evidence="13" id="KW-1185">Reference proteome</keyword>
<proteinExistence type="inferred from homology"/>
<dbReference type="PANTHER" id="PTHR12002">
    <property type="entry name" value="CLAUDIN"/>
    <property type="match status" value="1"/>
</dbReference>
<evidence type="ECO:0000313" key="12">
    <source>
        <dbReference type="EMBL" id="KAA8579428.1"/>
    </source>
</evidence>
<evidence type="ECO:0000256" key="1">
    <source>
        <dbReference type="ARBA" id="ARBA00004435"/>
    </source>
</evidence>
<evidence type="ECO:0008006" key="14">
    <source>
        <dbReference type="Google" id="ProtNLM"/>
    </source>
</evidence>
<evidence type="ECO:0000256" key="5">
    <source>
        <dbReference type="ARBA" id="ARBA00022475"/>
    </source>
</evidence>
<dbReference type="GO" id="GO:0005886">
    <property type="term" value="C:plasma membrane"/>
    <property type="evidence" value="ECO:0007669"/>
    <property type="project" value="UniProtKB-SubCell"/>
</dbReference>
<comment type="caution">
    <text evidence="12">The sequence shown here is derived from an EMBL/GenBank/DDBJ whole genome shotgun (WGS) entry which is preliminary data.</text>
</comment>
<evidence type="ECO:0000313" key="13">
    <source>
        <dbReference type="Proteomes" id="UP000327493"/>
    </source>
</evidence>
<feature type="non-terminal residue" evidence="12">
    <location>
        <position position="268"/>
    </location>
</feature>
<keyword evidence="5" id="KW-1003">Cell membrane</keyword>
<comment type="similarity">
    <text evidence="3">Belongs to the claudin family.</text>
</comment>
<sequence>MRKCPAADRPRKTSCWRVQSVLVSESEGCSPCSTQVLVVQLGALWLSCVGWVLTAVALGLIQWRVWLVSDRGVISSGVAWVGVWRACFHSHTLVTHGFRVMHCRSMSLAEAFTPPEIGAAQVLMILSLVLGLCGNAGGVYALRNIYFRTQEDSPVRLAFFTTGVLCLMAAVMSLIPLLWNLISVVTNQPIEFPPEFNMPPAPDSQHVGCGIGVGMVGTVLMMVSGVIFCMYRFPVRSQHPGGASPAPSVSGSKGAAVEDNPAFESHEH</sequence>
<evidence type="ECO:0000256" key="2">
    <source>
        <dbReference type="ARBA" id="ARBA00004651"/>
    </source>
</evidence>
<accession>A0A5J5CD54</accession>
<dbReference type="AlphaFoldDB" id="A0A5J5CD54"/>
<feature type="transmembrane region" description="Helical" evidence="11">
    <location>
        <begin position="118"/>
        <end position="142"/>
    </location>
</feature>
<dbReference type="GO" id="GO:0005923">
    <property type="term" value="C:bicellular tight junction"/>
    <property type="evidence" value="ECO:0007669"/>
    <property type="project" value="UniProtKB-SubCell"/>
</dbReference>
<keyword evidence="7" id="KW-0965">Cell junction</keyword>
<evidence type="ECO:0000256" key="8">
    <source>
        <dbReference type="ARBA" id="ARBA00022989"/>
    </source>
</evidence>
<feature type="transmembrane region" description="Helical" evidence="11">
    <location>
        <begin position="154"/>
        <end position="179"/>
    </location>
</feature>
<keyword evidence="9 11" id="KW-0472">Membrane</keyword>
<organism evidence="12 13">
    <name type="scientific">Etheostoma spectabile</name>
    <name type="common">orangethroat darter</name>
    <dbReference type="NCBI Taxonomy" id="54343"/>
    <lineage>
        <taxon>Eukaryota</taxon>
        <taxon>Metazoa</taxon>
        <taxon>Chordata</taxon>
        <taxon>Craniata</taxon>
        <taxon>Vertebrata</taxon>
        <taxon>Euteleostomi</taxon>
        <taxon>Actinopterygii</taxon>
        <taxon>Neopterygii</taxon>
        <taxon>Teleostei</taxon>
        <taxon>Neoteleostei</taxon>
        <taxon>Acanthomorphata</taxon>
        <taxon>Eupercaria</taxon>
        <taxon>Perciformes</taxon>
        <taxon>Percoidei</taxon>
        <taxon>Percidae</taxon>
        <taxon>Etheostomatinae</taxon>
        <taxon>Etheostoma</taxon>
    </lineage>
</organism>
<keyword evidence="8 11" id="KW-1133">Transmembrane helix</keyword>
<dbReference type="PRINTS" id="PR01077">
    <property type="entry name" value="CLAUDIN"/>
</dbReference>
<dbReference type="Pfam" id="PF13903">
    <property type="entry name" value="Claudin_2"/>
    <property type="match status" value="1"/>
</dbReference>
<dbReference type="Gene3D" id="1.20.140.150">
    <property type="match status" value="1"/>
</dbReference>
<feature type="transmembrane region" description="Helical" evidence="11">
    <location>
        <begin position="43"/>
        <end position="66"/>
    </location>
</feature>
<dbReference type="EMBL" id="VOFY01000024">
    <property type="protein sequence ID" value="KAA8579428.1"/>
    <property type="molecule type" value="Genomic_DNA"/>
</dbReference>
<gene>
    <name evidence="12" type="ORF">FQN60_006521</name>
</gene>
<feature type="compositionally biased region" description="Low complexity" evidence="10">
    <location>
        <begin position="242"/>
        <end position="257"/>
    </location>
</feature>
<evidence type="ECO:0000256" key="10">
    <source>
        <dbReference type="SAM" id="MobiDB-lite"/>
    </source>
</evidence>
<comment type="subcellular location">
    <subcellularLocation>
        <location evidence="1">Cell junction</location>
        <location evidence="1">Tight junction</location>
    </subcellularLocation>
    <subcellularLocation>
        <location evidence="2">Cell membrane</location>
        <topology evidence="2">Multi-pass membrane protein</topology>
    </subcellularLocation>
</comment>